<dbReference type="AlphaFoldDB" id="A0A318N6P6"/>
<dbReference type="Pfam" id="PF22688">
    <property type="entry name" value="Hda_lid"/>
    <property type="match status" value="1"/>
</dbReference>
<feature type="domain" description="Hda lid" evidence="3">
    <location>
        <begin position="166"/>
        <end position="229"/>
    </location>
</feature>
<dbReference type="Gene3D" id="3.40.50.300">
    <property type="entry name" value="P-loop containing nucleotide triphosphate hydrolases"/>
    <property type="match status" value="1"/>
</dbReference>
<comment type="similarity">
    <text evidence="1">Belongs to the DnaA family.</text>
</comment>
<evidence type="ECO:0000313" key="5">
    <source>
        <dbReference type="Proteomes" id="UP000247838"/>
    </source>
</evidence>
<protein>
    <submittedName>
        <fullName evidence="4">DnaA inactivator Hda</fullName>
    </submittedName>
</protein>
<dbReference type="GO" id="GO:0006270">
    <property type="term" value="P:DNA replication initiation"/>
    <property type="evidence" value="ECO:0007669"/>
    <property type="project" value="TreeGrafter"/>
</dbReference>
<evidence type="ECO:0000256" key="1">
    <source>
        <dbReference type="RuleBase" id="RU004227"/>
    </source>
</evidence>
<accession>A0A318N6P6</accession>
<dbReference type="PANTHER" id="PTHR30050:SF5">
    <property type="entry name" value="DNAA REGULATORY INACTIVATOR HDA"/>
    <property type="match status" value="1"/>
</dbReference>
<evidence type="ECO:0000259" key="2">
    <source>
        <dbReference type="Pfam" id="PF00308"/>
    </source>
</evidence>
<dbReference type="NCBIfam" id="TIGR03420">
    <property type="entry name" value="DnaA_homol_Hda"/>
    <property type="match status" value="1"/>
</dbReference>
<dbReference type="InterPro" id="IPR027417">
    <property type="entry name" value="P-loop_NTPase"/>
</dbReference>
<reference evidence="4 5" key="1">
    <citation type="submission" date="2018-05" db="EMBL/GenBank/DDBJ databases">
        <title>Reference genomes for bee gut microbiota database.</title>
        <authorList>
            <person name="Ellegaard K.M."/>
        </authorList>
    </citation>
    <scope>NUCLEOTIDE SEQUENCE [LARGE SCALE GENOMIC DNA]</scope>
    <source>
        <strain evidence="4 5">ESL0167</strain>
    </source>
</reference>
<sequence length="232" mass="26602">MNSHQLVLPVSLPDTETFASFYTGYNELLINNLRAVLNKSGFHCLYFWANASSGRTHLLHAACHDLSLSNKLISYIPLEQHLLLTPDILFGLENYDLVCLDNIDQIAGYLQWEEAIFDLFNRLLENSQAKLLITGNNSPKQIPFNLPDLASRLEWGQVYQLKELTDEDKLSALQLRAKLRGFDLSTEVGLFLLKRVERDMRSLFDMLNKLDKATIAEQRKLTIPFIKTVFNL</sequence>
<dbReference type="Proteomes" id="UP000247838">
    <property type="component" value="Unassembled WGS sequence"/>
</dbReference>
<keyword evidence="1" id="KW-0235">DNA replication</keyword>
<proteinExistence type="inferred from homology"/>
<dbReference type="Gene3D" id="1.10.8.60">
    <property type="match status" value="1"/>
</dbReference>
<dbReference type="NCBIfam" id="NF005982">
    <property type="entry name" value="PRK08084.1"/>
    <property type="match status" value="1"/>
</dbReference>
<dbReference type="InterPro" id="IPR055199">
    <property type="entry name" value="Hda_lid"/>
</dbReference>
<feature type="domain" description="Chromosomal replication initiator protein DnaA ATPAse" evidence="2">
    <location>
        <begin position="16"/>
        <end position="158"/>
    </location>
</feature>
<dbReference type="EMBL" id="QGLM01000023">
    <property type="protein sequence ID" value="PXY94039.1"/>
    <property type="molecule type" value="Genomic_DNA"/>
</dbReference>
<comment type="caution">
    <text evidence="4">The sequence shown here is derived from an EMBL/GenBank/DDBJ whole genome shotgun (WGS) entry which is preliminary data.</text>
</comment>
<evidence type="ECO:0000259" key="3">
    <source>
        <dbReference type="Pfam" id="PF22688"/>
    </source>
</evidence>
<name>A0A318N6P6_FRIPE</name>
<dbReference type="PRINTS" id="PR00051">
    <property type="entry name" value="DNAA"/>
</dbReference>
<organism evidence="4 5">
    <name type="scientific">Frischella perrara</name>
    <dbReference type="NCBI Taxonomy" id="1267021"/>
    <lineage>
        <taxon>Bacteria</taxon>
        <taxon>Pseudomonadati</taxon>
        <taxon>Pseudomonadota</taxon>
        <taxon>Gammaproteobacteria</taxon>
        <taxon>Orbales</taxon>
        <taxon>Orbaceae</taxon>
        <taxon>Frischella</taxon>
    </lineage>
</organism>
<dbReference type="GO" id="GO:0032297">
    <property type="term" value="P:negative regulation of DNA-templated DNA replication initiation"/>
    <property type="evidence" value="ECO:0007669"/>
    <property type="project" value="InterPro"/>
</dbReference>
<dbReference type="OrthoDB" id="9784878at2"/>
<dbReference type="PANTHER" id="PTHR30050">
    <property type="entry name" value="CHROMOSOMAL REPLICATION INITIATOR PROTEIN DNAA"/>
    <property type="match status" value="1"/>
</dbReference>
<dbReference type="InterPro" id="IPR013317">
    <property type="entry name" value="DnaA_dom"/>
</dbReference>
<dbReference type="InterPro" id="IPR017788">
    <property type="entry name" value="Hda"/>
</dbReference>
<evidence type="ECO:0000313" key="4">
    <source>
        <dbReference type="EMBL" id="PXY94039.1"/>
    </source>
</evidence>
<dbReference type="Pfam" id="PF00308">
    <property type="entry name" value="Bac_DnaA"/>
    <property type="match status" value="1"/>
</dbReference>
<dbReference type="InterPro" id="IPR020591">
    <property type="entry name" value="Chromosome_initiator_DnaA-like"/>
</dbReference>
<dbReference type="SUPFAM" id="SSF52540">
    <property type="entry name" value="P-loop containing nucleoside triphosphate hydrolases"/>
    <property type="match status" value="1"/>
</dbReference>
<gene>
    <name evidence="4" type="ORF">DKK76_11380</name>
</gene>